<sequence>MHPSAFLPRPPHSSSSTTSPISPSSSSSPLSPPSLASPSSPPSTSKPTPPRPQQSSPKSPSAKSGGGFASRLRALTTSSPSSSPSPNHPSSSSPHSPLTQLTPYGQQNTSPRQSTSSKASSTSTLKTTTTAVTAKSAKRNGLVSIVPYGPSHVPPVSLPPSSSFASVSASVSSARPSLAATLSPRPSTATSVSSVGTATPASASGLPPSVSGSHPSPSSGPQQHPSFRPSSPPSSFHPSSSSSSSRPTAHGHGHPQPGRGAEDRVANWISEQCTLVVEDHGFSAAALDEGEEELWSASTYVPVAMRRGNGVNRERASEEGVRESGERERGQAQGRPELRVAVGDGVVPYHSQAQLGQKDPHPGRKAGDEWYWRSDPSGASTPSPVSLTSSEEHLGILVSGFQQGRPAAIGGGRGDYAGEGGGTEVEGKGMGTEGGGEGGMGEGEGEEEDARSDSPLLGFGDDSPPESPSVHPSSLLHPPQSHPHQVTEHGENDEATADEAADEEAKANHRRSKSSEDTYDFPRTPGPDDLFSPLGSEFCGGSDQMLKAPVSPSCAPNSPTSPNTRSKSRRRDPLLFPGRGYRRELPSGLDEPALPSLRLVYGVSPVSARSPVRSPSAKSPRSASRTTTTVQVHSPTPRKTAQGQGQGQQGQGMRDELSTPVPMPHTSLPPLPPASPSSSLHPPTVHARQLSNTSSSSLISVTTTTTTTSPTSSPSLFPASTAPSPGLSSRSSMASLRSASAQAGLGVGRRSRAGSVSSLSLDQTNPGGMIPERPVLSRKPSLARKPSFATLLKEVVEGDEEGWGGTPPPTREAFDVGLGLGVRESGFWSEGGMRVGGREEGERGDAREFAREREVQDNENGMRRGENENSNDGGRERSASTASTVASYMTAGSGVLSPIESVSTETVTSPPAAPSSTLLPAASIVSSPIRTAPSTIAVGLHTGKAAVQSRTRSQSASVVPLLRSTHSPSLGGSTHIQGVIGSVGYPAGGHVGFGGSGSGSGHGHGHHGYSQSVSYIGGGSGSGGSSRRGSGETQLAHVLPTVLAPTTAPPTSSTSTSTTSAGAAAPSRASVGLGLGPGVGVRVVTRSRANSAAVLNGYAPLGSPSLPAGIRTPPSQPHPSLHHSMSHSNLSLSNVNMSLSNMSLSNLGTPPPSAGGLWTPPGTADLMSGLNSRMEMMEMESGMMSPGGGAGEARRAVYIVDGEEVSRRLGMLLSGEGGGEERGDGDEREEDMDMDGEKEQEQVEGEREQREQQRERERETQREQQREMADPVLPLTDYFAPGRVLSGEVDVKDAKNEGKVEGGMQAGEPELVPTVPNTPLSISRNASAGGLQIHHTQPSTSGKTSFYASSYASSSQIYLGPGGTGASFGAASVHSRGSSGGSRASGSKEGSKEASKERDVNHKRTSDNLEPNPALLASRRNSRSPRSSLFPPPHHAPSPSHLSSPASEFFTGPPEHTTLIAHHLNSTSTNLDPDLLPSPPIMSRAELESRLGPPPKRPPPAPPLDFGLSAEEVRALRARGVPVAPKSAGLGGEGNSGFKFPMRPNPSPNVPSSAPVVPTAMERSSYFSAYPHRRSASSRAGSVDGHGVHVQSHSAEVEEDEIKAIQREMEGVLFENHRRSMSLDGSFSSHEQSQEEGVVYHRHEVYDESYTVDHGLVDPTVRANGVHEEYGVQGQEVTMRQEMVGEDEDVGSPYGASFAEEMGVRMEPSSLPDEGEDTIKGRGSGAVPLHLAARKYSMSRPRPGSELSVVVPERYRTQDAMEHQEEGKVDSNRWSVASSILIKDFPSTPTSVPPSQRSSILPAPKHVSTSSSIQQARASPRSSVQAPKHLSASSSVPPSAYTSSLPPSAYNSSTQTSTYASSSKHAPSGSTSSSTPSSLQPPVYPPEDFFDTDAEDVDAEPDQHALAMMGVGGVVGGMIGVPSLTRNGSTSKGGSSAQNPSLPRRSLSKWRKRDRGESVANGGVGGNKAKSKSAPSSPTKRHSSRPGTAAKDQAHADEQQQQQGHREGKRGRLASFFSRISGRDGSPASFQSGSSSSGHASSLPLLRSSSRASSSNTGNGNGVSAAGSEPDLRHAHGTWESLPIEKTGSRDEKKSEDIPPVPPVPPLHTLPRMASRGSLRGVAVLNSSAMSGSTPPTSYSQPSGTPPTSYFQPSFIQASSSSSSPQSHHSATYSPVLGSPLNGSPRVSYVPAPPSHSGSPRTSFVPSPAIIHSPPATVASTLNSRRTTMTSAYPTIEFHDEESVPPTPSSITSFASSNASSQILLRTSRSVSNLSTVAASPLDDSFPSLSPASPSFPASPPANRPSFSSAISGGSGASLPPPPVPPKDDGYNPNEDMHMPNGHGRKESKGAVAGGVYVPGYEWPPSAPLPASAFVPDSALQAPGVSFKGGDEERKEGGMLGRLRLKSSPSLGNLHGAREKEKEKERSGLRGFAARMGMGRT</sequence>
<feature type="compositionally biased region" description="Low complexity" evidence="1">
    <location>
        <begin position="114"/>
        <end position="135"/>
    </location>
</feature>
<feature type="region of interest" description="Disordered" evidence="1">
    <location>
        <begin position="1"/>
        <end position="266"/>
    </location>
</feature>
<feature type="compositionally biased region" description="Low complexity" evidence="1">
    <location>
        <begin position="468"/>
        <end position="484"/>
    </location>
</feature>
<feature type="compositionally biased region" description="Pro residues" evidence="1">
    <location>
        <begin position="2099"/>
        <end position="2108"/>
    </location>
</feature>
<feature type="compositionally biased region" description="Low complexity" evidence="1">
    <location>
        <begin position="12"/>
        <end position="46"/>
    </location>
</feature>
<feature type="compositionally biased region" description="Polar residues" evidence="1">
    <location>
        <begin position="2125"/>
        <end position="2150"/>
    </location>
</feature>
<feature type="region of interest" description="Disordered" evidence="1">
    <location>
        <begin position="309"/>
        <end position="391"/>
    </location>
</feature>
<feature type="compositionally biased region" description="Low complexity" evidence="1">
    <location>
        <begin position="2151"/>
        <end position="2171"/>
    </location>
</feature>
<feature type="compositionally biased region" description="Low complexity" evidence="1">
    <location>
        <begin position="2025"/>
        <end position="2068"/>
    </location>
</feature>
<feature type="compositionally biased region" description="Low complexity" evidence="1">
    <location>
        <begin position="1831"/>
        <end position="1878"/>
    </location>
</feature>
<evidence type="ECO:0000313" key="2">
    <source>
        <dbReference type="EMBL" id="TEB22318.1"/>
    </source>
</evidence>
<feature type="compositionally biased region" description="Polar residues" evidence="1">
    <location>
        <begin position="1787"/>
        <end position="1799"/>
    </location>
</feature>
<feature type="compositionally biased region" description="Low complexity" evidence="1">
    <location>
        <begin position="2279"/>
        <end position="2296"/>
    </location>
</feature>
<keyword evidence="3" id="KW-1185">Reference proteome</keyword>
<protein>
    <submittedName>
        <fullName evidence="2">Uncharacterized protein</fullName>
    </submittedName>
</protein>
<evidence type="ECO:0000313" key="3">
    <source>
        <dbReference type="Proteomes" id="UP000298030"/>
    </source>
</evidence>
<feature type="compositionally biased region" description="Low complexity" evidence="1">
    <location>
        <begin position="159"/>
        <end position="247"/>
    </location>
</feature>
<feature type="compositionally biased region" description="Polar residues" evidence="1">
    <location>
        <begin position="1334"/>
        <end position="1344"/>
    </location>
</feature>
<feature type="compositionally biased region" description="Basic and acidic residues" evidence="1">
    <location>
        <begin position="2087"/>
        <end position="2097"/>
    </location>
</feature>
<feature type="region of interest" description="Disordered" evidence="1">
    <location>
        <begin position="1785"/>
        <end position="1904"/>
    </location>
</feature>
<organism evidence="2 3">
    <name type="scientific">Coprinellus micaceus</name>
    <name type="common">Glistening ink-cap mushroom</name>
    <name type="synonym">Coprinus micaceus</name>
    <dbReference type="NCBI Taxonomy" id="71717"/>
    <lineage>
        <taxon>Eukaryota</taxon>
        <taxon>Fungi</taxon>
        <taxon>Dikarya</taxon>
        <taxon>Basidiomycota</taxon>
        <taxon>Agaricomycotina</taxon>
        <taxon>Agaricomycetes</taxon>
        <taxon>Agaricomycetidae</taxon>
        <taxon>Agaricales</taxon>
        <taxon>Agaricineae</taxon>
        <taxon>Psathyrellaceae</taxon>
        <taxon>Coprinellus</taxon>
    </lineage>
</organism>
<feature type="region of interest" description="Disordered" evidence="1">
    <location>
        <begin position="1209"/>
        <end position="1509"/>
    </location>
</feature>
<feature type="compositionally biased region" description="Polar residues" evidence="1">
    <location>
        <begin position="1924"/>
        <end position="1941"/>
    </location>
</feature>
<feature type="compositionally biased region" description="Basic and acidic residues" evidence="1">
    <location>
        <begin position="2416"/>
        <end position="2428"/>
    </location>
</feature>
<feature type="compositionally biased region" description="Polar residues" evidence="1">
    <location>
        <begin position="2218"/>
        <end position="2233"/>
    </location>
</feature>
<dbReference type="EMBL" id="QPFP01000093">
    <property type="protein sequence ID" value="TEB22318.1"/>
    <property type="molecule type" value="Genomic_DNA"/>
</dbReference>
<dbReference type="OrthoDB" id="3116970at2759"/>
<feature type="compositionally biased region" description="Polar residues" evidence="1">
    <location>
        <begin position="1807"/>
        <end position="1825"/>
    </location>
</feature>
<feature type="compositionally biased region" description="Acidic residues" evidence="1">
    <location>
        <begin position="1223"/>
        <end position="1234"/>
    </location>
</feature>
<feature type="compositionally biased region" description="Low complexity" evidence="1">
    <location>
        <begin position="2249"/>
        <end position="2259"/>
    </location>
</feature>
<feature type="compositionally biased region" description="Gly residues" evidence="1">
    <location>
        <begin position="1016"/>
        <end position="1026"/>
    </location>
</feature>
<feature type="region of interest" description="Disordered" evidence="1">
    <location>
        <begin position="1521"/>
        <end position="1556"/>
    </location>
</feature>
<dbReference type="Proteomes" id="UP000298030">
    <property type="component" value="Unassembled WGS sequence"/>
</dbReference>
<feature type="region of interest" description="Disordered" evidence="1">
    <location>
        <begin position="2383"/>
        <end position="2441"/>
    </location>
</feature>
<feature type="compositionally biased region" description="Polar residues" evidence="1">
    <location>
        <begin position="631"/>
        <end position="641"/>
    </location>
</feature>
<feature type="compositionally biased region" description="Low complexity" evidence="1">
    <location>
        <begin position="1044"/>
        <end position="1067"/>
    </location>
</feature>
<feature type="region of interest" description="Disordered" evidence="1">
    <location>
        <begin position="1922"/>
        <end position="2259"/>
    </location>
</feature>
<reference evidence="2 3" key="1">
    <citation type="journal article" date="2019" name="Nat. Ecol. Evol.">
        <title>Megaphylogeny resolves global patterns of mushroom evolution.</title>
        <authorList>
            <person name="Varga T."/>
            <person name="Krizsan K."/>
            <person name="Foldi C."/>
            <person name="Dima B."/>
            <person name="Sanchez-Garcia M."/>
            <person name="Sanchez-Ramirez S."/>
            <person name="Szollosi G.J."/>
            <person name="Szarkandi J.G."/>
            <person name="Papp V."/>
            <person name="Albert L."/>
            <person name="Andreopoulos W."/>
            <person name="Angelini C."/>
            <person name="Antonin V."/>
            <person name="Barry K.W."/>
            <person name="Bougher N.L."/>
            <person name="Buchanan P."/>
            <person name="Buyck B."/>
            <person name="Bense V."/>
            <person name="Catcheside P."/>
            <person name="Chovatia M."/>
            <person name="Cooper J."/>
            <person name="Damon W."/>
            <person name="Desjardin D."/>
            <person name="Finy P."/>
            <person name="Geml J."/>
            <person name="Haridas S."/>
            <person name="Hughes K."/>
            <person name="Justo A."/>
            <person name="Karasinski D."/>
            <person name="Kautmanova I."/>
            <person name="Kiss B."/>
            <person name="Kocsube S."/>
            <person name="Kotiranta H."/>
            <person name="LaButti K.M."/>
            <person name="Lechner B.E."/>
            <person name="Liimatainen K."/>
            <person name="Lipzen A."/>
            <person name="Lukacs Z."/>
            <person name="Mihaltcheva S."/>
            <person name="Morgado L.N."/>
            <person name="Niskanen T."/>
            <person name="Noordeloos M.E."/>
            <person name="Ohm R.A."/>
            <person name="Ortiz-Santana B."/>
            <person name="Ovrebo C."/>
            <person name="Racz N."/>
            <person name="Riley R."/>
            <person name="Savchenko A."/>
            <person name="Shiryaev A."/>
            <person name="Soop K."/>
            <person name="Spirin V."/>
            <person name="Szebenyi C."/>
            <person name="Tomsovsky M."/>
            <person name="Tulloss R.E."/>
            <person name="Uehling J."/>
            <person name="Grigoriev I.V."/>
            <person name="Vagvolgyi C."/>
            <person name="Papp T."/>
            <person name="Martin F.M."/>
            <person name="Miettinen O."/>
            <person name="Hibbett D.S."/>
            <person name="Nagy L.G."/>
        </authorList>
    </citation>
    <scope>NUCLEOTIDE SEQUENCE [LARGE SCALE GENOMIC DNA]</scope>
    <source>
        <strain evidence="2 3">FP101781</strain>
    </source>
</reference>
<feature type="compositionally biased region" description="Polar residues" evidence="1">
    <location>
        <begin position="1315"/>
        <end position="1326"/>
    </location>
</feature>
<feature type="compositionally biased region" description="Low complexity" evidence="1">
    <location>
        <begin position="1345"/>
        <end position="1355"/>
    </location>
</feature>
<feature type="compositionally biased region" description="Acidic residues" evidence="1">
    <location>
        <begin position="493"/>
        <end position="502"/>
    </location>
</feature>
<feature type="compositionally biased region" description="Polar residues" evidence="1">
    <location>
        <begin position="98"/>
        <end position="113"/>
    </location>
</feature>
<feature type="region of interest" description="Disordered" evidence="1">
    <location>
        <begin position="1572"/>
        <end position="1599"/>
    </location>
</feature>
<feature type="region of interest" description="Disordered" evidence="1">
    <location>
        <begin position="996"/>
        <end position="1067"/>
    </location>
</feature>
<feature type="compositionally biased region" description="Polar residues" evidence="1">
    <location>
        <begin position="377"/>
        <end position="389"/>
    </location>
</feature>
<feature type="compositionally biased region" description="Pro residues" evidence="1">
    <location>
        <begin position="661"/>
        <end position="675"/>
    </location>
</feature>
<feature type="compositionally biased region" description="Basic and acidic residues" evidence="1">
    <location>
        <begin position="2326"/>
        <end position="2349"/>
    </location>
</feature>
<feature type="compositionally biased region" description="Low complexity" evidence="1">
    <location>
        <begin position="53"/>
        <end position="63"/>
    </location>
</feature>
<feature type="compositionally biased region" description="Low complexity" evidence="1">
    <location>
        <begin position="691"/>
        <end position="744"/>
    </location>
</feature>
<feature type="compositionally biased region" description="Basic and acidic residues" evidence="1">
    <location>
        <begin position="1289"/>
        <end position="1300"/>
    </location>
</feature>
<feature type="region of interest" description="Disordered" evidence="1">
    <location>
        <begin position="2279"/>
        <end position="2351"/>
    </location>
</feature>
<comment type="caution">
    <text evidence="2">The sequence shown here is derived from an EMBL/GenBank/DDBJ whole genome shotgun (WGS) entry which is preliminary data.</text>
</comment>
<feature type="compositionally biased region" description="Low complexity" evidence="1">
    <location>
        <begin position="603"/>
        <end position="630"/>
    </location>
</feature>
<feature type="compositionally biased region" description="Low complexity" evidence="1">
    <location>
        <begin position="1437"/>
        <end position="1447"/>
    </location>
</feature>
<feature type="compositionally biased region" description="Basic and acidic residues" evidence="1">
    <location>
        <begin position="1389"/>
        <end position="1407"/>
    </location>
</feature>
<feature type="compositionally biased region" description="Low complexity" evidence="1">
    <location>
        <begin position="1369"/>
        <end position="1388"/>
    </location>
</feature>
<proteinExistence type="predicted"/>
<feature type="compositionally biased region" description="Basic and acidic residues" evidence="1">
    <location>
        <begin position="1235"/>
        <end position="1269"/>
    </location>
</feature>
<feature type="compositionally biased region" description="Gly residues" evidence="1">
    <location>
        <begin position="409"/>
        <end position="442"/>
    </location>
</feature>
<feature type="region of interest" description="Disordered" evidence="1">
    <location>
        <begin position="404"/>
        <end position="782"/>
    </location>
</feature>
<feature type="compositionally biased region" description="Basic and acidic residues" evidence="1">
    <location>
        <begin position="312"/>
        <end position="330"/>
    </location>
</feature>
<gene>
    <name evidence="2" type="ORF">FA13DRAFT_1517861</name>
</gene>
<feature type="compositionally biased region" description="Pro residues" evidence="1">
    <location>
        <begin position="1492"/>
        <end position="1503"/>
    </location>
</feature>
<accession>A0A4Y7SKZ3</accession>
<feature type="compositionally biased region" description="Acidic residues" evidence="1">
    <location>
        <begin position="1888"/>
        <end position="1900"/>
    </location>
</feature>
<feature type="compositionally biased region" description="Basic and acidic residues" evidence="1">
    <location>
        <begin position="358"/>
        <end position="372"/>
    </location>
</feature>
<feature type="compositionally biased region" description="Low complexity" evidence="1">
    <location>
        <begin position="78"/>
        <end position="97"/>
    </location>
</feature>
<feature type="compositionally biased region" description="Basic and acidic residues" evidence="1">
    <location>
        <begin position="836"/>
        <end position="878"/>
    </location>
</feature>
<evidence type="ECO:0000256" key="1">
    <source>
        <dbReference type="SAM" id="MobiDB-lite"/>
    </source>
</evidence>
<feature type="compositionally biased region" description="Polar residues" evidence="1">
    <location>
        <begin position="554"/>
        <end position="565"/>
    </location>
</feature>
<feature type="region of interest" description="Disordered" evidence="1">
    <location>
        <begin position="831"/>
        <end position="883"/>
    </location>
</feature>
<name>A0A4Y7SKZ3_COPMI</name>
<feature type="compositionally biased region" description="Low complexity" evidence="1">
    <location>
        <begin position="1413"/>
        <end position="1429"/>
    </location>
</feature>
<feature type="compositionally biased region" description="Polar residues" evidence="1">
    <location>
        <begin position="2196"/>
        <end position="2205"/>
    </location>
</feature>